<gene>
    <name evidence="1" type="ORF">PECAL_4P20880</name>
</gene>
<sequence length="276" mass="30141">MAHTTLASTDRALEKIGDFVAVQDYPSLKAVGRTFAQKAGVIVGLRRSIPKRYAKKAKRRLLAVNSHAKALGSLAEPYLLRALREDSSQGVRGAAAQWLGRIARHSDEGVRVRIYGVLVERFDAEARMMTLRAALAESCSHDMLTLEQHYPGRALTAAAVESSAARARDAEIAAFDASGRMGGVLELFDGGTGRPVRFVIERGTPSLLLDFKNTSARPVELRVYDSRQVEVQGAHATDLPARFSLEEMMRSSDDAVAKARLTVRPFVLRLVDLATP</sequence>
<proteinExistence type="predicted"/>
<evidence type="ECO:0000313" key="2">
    <source>
        <dbReference type="Proteomes" id="UP000789595"/>
    </source>
</evidence>
<evidence type="ECO:0008006" key="3">
    <source>
        <dbReference type="Google" id="ProtNLM"/>
    </source>
</evidence>
<reference evidence="1" key="1">
    <citation type="submission" date="2021-11" db="EMBL/GenBank/DDBJ databases">
        <authorList>
            <consortium name="Genoscope - CEA"/>
            <person name="William W."/>
        </authorList>
    </citation>
    <scope>NUCLEOTIDE SEQUENCE</scope>
</reference>
<name>A0A8J2X4U4_9STRA</name>
<accession>A0A8J2X4U4</accession>
<organism evidence="1 2">
    <name type="scientific">Pelagomonas calceolata</name>
    <dbReference type="NCBI Taxonomy" id="35677"/>
    <lineage>
        <taxon>Eukaryota</taxon>
        <taxon>Sar</taxon>
        <taxon>Stramenopiles</taxon>
        <taxon>Ochrophyta</taxon>
        <taxon>Pelagophyceae</taxon>
        <taxon>Pelagomonadales</taxon>
        <taxon>Pelagomonadaceae</taxon>
        <taxon>Pelagomonas</taxon>
    </lineage>
</organism>
<dbReference type="Proteomes" id="UP000789595">
    <property type="component" value="Unassembled WGS sequence"/>
</dbReference>
<dbReference type="EMBL" id="CAKKNE010000004">
    <property type="protein sequence ID" value="CAH0374786.1"/>
    <property type="molecule type" value="Genomic_DNA"/>
</dbReference>
<keyword evidence="2" id="KW-1185">Reference proteome</keyword>
<dbReference type="AlphaFoldDB" id="A0A8J2X4U4"/>
<evidence type="ECO:0000313" key="1">
    <source>
        <dbReference type="EMBL" id="CAH0374786.1"/>
    </source>
</evidence>
<protein>
    <recommendedName>
        <fullName evidence="3">HEAT repeat domain-containing protein</fullName>
    </recommendedName>
</protein>
<comment type="caution">
    <text evidence="1">The sequence shown here is derived from an EMBL/GenBank/DDBJ whole genome shotgun (WGS) entry which is preliminary data.</text>
</comment>